<dbReference type="InterPro" id="IPR013762">
    <property type="entry name" value="Integrase-like_cat_sf"/>
</dbReference>
<dbReference type="PANTHER" id="PTHR30349">
    <property type="entry name" value="PHAGE INTEGRASE-RELATED"/>
    <property type="match status" value="1"/>
</dbReference>
<evidence type="ECO:0000256" key="6">
    <source>
        <dbReference type="ARBA" id="ARBA00023195"/>
    </source>
</evidence>
<keyword evidence="6" id="KW-0229">DNA integration</keyword>
<proteinExistence type="inferred from homology"/>
<dbReference type="GO" id="GO:0044826">
    <property type="term" value="P:viral genome integration into host DNA"/>
    <property type="evidence" value="ECO:0007669"/>
    <property type="project" value="UniProtKB-KW"/>
</dbReference>
<evidence type="ECO:0000256" key="1">
    <source>
        <dbReference type="ARBA" id="ARBA00008857"/>
    </source>
</evidence>
<accession>A0AAU8AVU5</accession>
<dbReference type="InterPro" id="IPR002104">
    <property type="entry name" value="Integrase_catalytic"/>
</dbReference>
<dbReference type="EMBL" id="PP511379">
    <property type="protein sequence ID" value="XCD03710.1"/>
    <property type="molecule type" value="Genomic_DNA"/>
</dbReference>
<name>A0AAU8AVU5_9CAUD</name>
<sequence length="309" mass="35064">MSVFNMLFRRGDKADVNATHCEPQPARNPQQTSLKDAMTAKYPKYDNILRMFEAANLCEATWENLTKVRLQRFIDYMNERLSPNSVNQYAAKLKSVLNLYSDEVILPRGYAKILTPRKVNVQNVYLTENEISRLVAYAPKNDREALVQAQFVIGVLSLARHSDYCNFDESNIVGDNLVYVSQKTKIQASIPASPTLLRFLNVQKEIISKGVTVSDDSFNDTIRRICAKCGIDEPVKLYHRGKTSVKPKWEYVSSHTARRSGITNLYLRGLDLLTIAKLCGHTNTQTTMGYVCCGIRELPQEAKAYFEGF</sequence>
<keyword evidence="3" id="KW-0808">Transferase</keyword>
<organism evidence="8">
    <name type="scientific">Dulem virus 40</name>
    <dbReference type="NCBI Taxonomy" id="3145758"/>
    <lineage>
        <taxon>Viruses</taxon>
        <taxon>Duplodnaviria</taxon>
        <taxon>Heunggongvirae</taxon>
        <taxon>Uroviricota</taxon>
        <taxon>Caudoviricetes</taxon>
    </lineage>
</organism>
<dbReference type="InterPro" id="IPR011010">
    <property type="entry name" value="DNA_brk_join_enz"/>
</dbReference>
<dbReference type="GO" id="GO:0006310">
    <property type="term" value="P:DNA recombination"/>
    <property type="evidence" value="ECO:0007669"/>
    <property type="project" value="UniProtKB-KW"/>
</dbReference>
<keyword evidence="5" id="KW-0233">DNA recombination</keyword>
<dbReference type="GO" id="GO:0016787">
    <property type="term" value="F:hydrolase activity"/>
    <property type="evidence" value="ECO:0007669"/>
    <property type="project" value="UniProtKB-KW"/>
</dbReference>
<evidence type="ECO:0000256" key="2">
    <source>
        <dbReference type="ARBA" id="ARBA00016082"/>
    </source>
</evidence>
<evidence type="ECO:0000256" key="5">
    <source>
        <dbReference type="ARBA" id="ARBA00023172"/>
    </source>
</evidence>
<dbReference type="SUPFAM" id="SSF56349">
    <property type="entry name" value="DNA breaking-rejoining enzymes"/>
    <property type="match status" value="1"/>
</dbReference>
<keyword evidence="4" id="KW-0378">Hydrolase</keyword>
<keyword evidence="6" id="KW-1160">Virus entry into host cell</keyword>
<dbReference type="Gene3D" id="1.10.443.10">
    <property type="entry name" value="Intergrase catalytic core"/>
    <property type="match status" value="1"/>
</dbReference>
<dbReference type="GO" id="GO:0015074">
    <property type="term" value="P:DNA integration"/>
    <property type="evidence" value="ECO:0007669"/>
    <property type="project" value="InterPro"/>
</dbReference>
<keyword evidence="6" id="KW-1179">Viral genome integration</keyword>
<feature type="domain" description="Tyr recombinase" evidence="7">
    <location>
        <begin position="121"/>
        <end position="304"/>
    </location>
</feature>
<dbReference type="GO" id="GO:0075713">
    <property type="term" value="P:establishment of integrated proviral latency"/>
    <property type="evidence" value="ECO:0007669"/>
    <property type="project" value="UniProtKB-KW"/>
</dbReference>
<evidence type="ECO:0000313" key="8">
    <source>
        <dbReference type="EMBL" id="XCD03710.1"/>
    </source>
</evidence>
<reference evidence="8" key="1">
    <citation type="submission" date="2024-03" db="EMBL/GenBank/DDBJ databases">
        <title>Diverse circular DNA viruses in blood, oral, and fecal samples of captive lemurs.</title>
        <authorList>
            <person name="Paietta E.N."/>
            <person name="Kraberger S."/>
            <person name="Lund M.C."/>
            <person name="Custer J.M."/>
            <person name="Vargas K.M."/>
            <person name="Ehmke E.E."/>
            <person name="Yoder A.D."/>
            <person name="Varsani A."/>
        </authorList>
    </citation>
    <scope>NUCLEOTIDE SEQUENCE</scope>
    <source>
        <strain evidence="8">Duke_21_1</strain>
    </source>
</reference>
<dbReference type="PROSITE" id="PS51898">
    <property type="entry name" value="TYR_RECOMBINASE"/>
    <property type="match status" value="1"/>
</dbReference>
<protein>
    <recommendedName>
        <fullName evidence="2">Integrase</fullName>
    </recommendedName>
</protein>
<evidence type="ECO:0000259" key="7">
    <source>
        <dbReference type="PROSITE" id="PS51898"/>
    </source>
</evidence>
<dbReference type="GO" id="GO:0003677">
    <property type="term" value="F:DNA binding"/>
    <property type="evidence" value="ECO:0007669"/>
    <property type="project" value="InterPro"/>
</dbReference>
<comment type="similarity">
    <text evidence="1">Belongs to the 'phage' integrase family.</text>
</comment>
<evidence type="ECO:0000256" key="3">
    <source>
        <dbReference type="ARBA" id="ARBA00022679"/>
    </source>
</evidence>
<evidence type="ECO:0000256" key="4">
    <source>
        <dbReference type="ARBA" id="ARBA00022801"/>
    </source>
</evidence>
<dbReference type="GO" id="GO:0016740">
    <property type="term" value="F:transferase activity"/>
    <property type="evidence" value="ECO:0007669"/>
    <property type="project" value="UniProtKB-KW"/>
</dbReference>
<dbReference type="InterPro" id="IPR050090">
    <property type="entry name" value="Tyrosine_recombinase_XerCD"/>
</dbReference>
<dbReference type="Pfam" id="PF00589">
    <property type="entry name" value="Phage_integrase"/>
    <property type="match status" value="1"/>
</dbReference>